<evidence type="ECO:0000313" key="3">
    <source>
        <dbReference type="Proteomes" id="UP000231194"/>
    </source>
</evidence>
<dbReference type="EMBL" id="PGVG01000036">
    <property type="protein sequence ID" value="PJG51475.1"/>
    <property type="molecule type" value="Genomic_DNA"/>
</dbReference>
<dbReference type="Gene3D" id="3.40.640.10">
    <property type="entry name" value="Type I PLP-dependent aspartate aminotransferase-like (Major domain)"/>
    <property type="match status" value="1"/>
</dbReference>
<dbReference type="PANTHER" id="PTHR46577:SF1">
    <property type="entry name" value="HTH-TYPE TRANSCRIPTIONAL REGULATORY PROTEIN GABR"/>
    <property type="match status" value="1"/>
</dbReference>
<dbReference type="RefSeq" id="WP_100235520.1">
    <property type="nucleotide sequence ID" value="NZ_PGVG01000036.1"/>
</dbReference>
<gene>
    <name evidence="2" type="ORF">CVM73_30795</name>
</gene>
<proteinExistence type="predicted"/>
<reference evidence="2 3" key="1">
    <citation type="submission" date="2017-11" db="EMBL/GenBank/DDBJ databases">
        <title>Bradyrhizobium forestalis sp. nov., an efficient nitrogen-fixing bacterium isolated from nodules of forest legume species in the Amazon.</title>
        <authorList>
            <person name="Costa E.M."/>
            <person name="Guimaraes A."/>
            <person name="Carvalho T.S."/>
            <person name="Rodrigues T.L."/>
            <person name="Ribeiro P.R.A."/>
            <person name="Lebbe L."/>
            <person name="Willems A."/>
            <person name="Moreira F.M.S."/>
        </authorList>
    </citation>
    <scope>NUCLEOTIDE SEQUENCE [LARGE SCALE GENOMIC DNA]</scope>
    <source>
        <strain evidence="2 3">INPA54B</strain>
    </source>
</reference>
<keyword evidence="3" id="KW-1185">Reference proteome</keyword>
<feature type="domain" description="Aminotransferase class I/classII large" evidence="1">
    <location>
        <begin position="85"/>
        <end position="371"/>
    </location>
</feature>
<comment type="caution">
    <text evidence="2">The sequence shown here is derived from an EMBL/GenBank/DDBJ whole genome shotgun (WGS) entry which is preliminary data.</text>
</comment>
<dbReference type="InterPro" id="IPR004839">
    <property type="entry name" value="Aminotransferase_I/II_large"/>
</dbReference>
<dbReference type="PANTHER" id="PTHR46577">
    <property type="entry name" value="HTH-TYPE TRANSCRIPTIONAL REGULATORY PROTEIN GABR"/>
    <property type="match status" value="1"/>
</dbReference>
<protein>
    <recommendedName>
        <fullName evidence="1">Aminotransferase class I/classII large domain-containing protein</fullName>
    </recommendedName>
</protein>
<dbReference type="CDD" id="cd00609">
    <property type="entry name" value="AAT_like"/>
    <property type="match status" value="1"/>
</dbReference>
<accession>A0A2M8R0W8</accession>
<evidence type="ECO:0000259" key="1">
    <source>
        <dbReference type="Pfam" id="PF00155"/>
    </source>
</evidence>
<organism evidence="2 3">
    <name type="scientific">Bradyrhizobium forestalis</name>
    <dbReference type="NCBI Taxonomy" id="1419263"/>
    <lineage>
        <taxon>Bacteria</taxon>
        <taxon>Pseudomonadati</taxon>
        <taxon>Pseudomonadota</taxon>
        <taxon>Alphaproteobacteria</taxon>
        <taxon>Hyphomicrobiales</taxon>
        <taxon>Nitrobacteraceae</taxon>
        <taxon>Bradyrhizobium</taxon>
    </lineage>
</organism>
<evidence type="ECO:0000313" key="2">
    <source>
        <dbReference type="EMBL" id="PJG51475.1"/>
    </source>
</evidence>
<dbReference type="InterPro" id="IPR051446">
    <property type="entry name" value="HTH_trans_reg/aminotransferase"/>
</dbReference>
<dbReference type="SUPFAM" id="SSF53383">
    <property type="entry name" value="PLP-dependent transferases"/>
    <property type="match status" value="1"/>
</dbReference>
<name>A0A2M8R0W8_9BRAD</name>
<dbReference type="GO" id="GO:0030170">
    <property type="term" value="F:pyridoxal phosphate binding"/>
    <property type="evidence" value="ECO:0007669"/>
    <property type="project" value="InterPro"/>
</dbReference>
<dbReference type="InterPro" id="IPR015424">
    <property type="entry name" value="PyrdxlP-dep_Trfase"/>
</dbReference>
<dbReference type="Pfam" id="PF00155">
    <property type="entry name" value="Aminotran_1_2"/>
    <property type="match status" value="1"/>
</dbReference>
<dbReference type="Proteomes" id="UP000231194">
    <property type="component" value="Unassembled WGS sequence"/>
</dbReference>
<dbReference type="InterPro" id="IPR015421">
    <property type="entry name" value="PyrdxlP-dep_Trfase_major"/>
</dbReference>
<sequence>MKEPREVTRQTDPTLCDGSLNLSGNLPPIVADVFERRYRCALSKVMTQEQLSSLVGSHRFMGTEKDRRAGSGFASLRLGSLPDISRIVVTNGTQSAIDRLFDSIAGRGGVIAVEELTYPAIKPMAARLGIRLCPVSIDDDGLVPDSFSDVCKRDKPSAFYTMPTLHNPTTATTTLERRKAVVDIARLNNVQFIEDDIYSILPLDAPPPFATLAPEISWYILGTAKSLSPGLKVAYVVAPNSAAAGRAFWPGVKSTYWMPAPLNAEVTANLVLSGHANEIVGAVRLEMDHRHELAREILDGIPVTTNPGALNLWVRIPKSGARLEIARLTQNRNVIVGHGDAFVVGDRIPPEALRVGLGTVLTRDQLSRGLEVVRDAYRSVLEPSMSS</sequence>
<dbReference type="AlphaFoldDB" id="A0A2M8R0W8"/>